<dbReference type="EMBL" id="BOSL01000001">
    <property type="protein sequence ID" value="GIP51368.1"/>
    <property type="molecule type" value="Genomic_DNA"/>
</dbReference>
<organism evidence="2 3">
    <name type="scientific">Paenibacillus vini</name>
    <dbReference type="NCBI Taxonomy" id="1476024"/>
    <lineage>
        <taxon>Bacteria</taxon>
        <taxon>Bacillati</taxon>
        <taxon>Bacillota</taxon>
        <taxon>Bacilli</taxon>
        <taxon>Bacillales</taxon>
        <taxon>Paenibacillaceae</taxon>
        <taxon>Paenibacillus</taxon>
    </lineage>
</organism>
<keyword evidence="1" id="KW-0472">Membrane</keyword>
<dbReference type="Proteomes" id="UP000679992">
    <property type="component" value="Unassembled WGS sequence"/>
</dbReference>
<dbReference type="InterPro" id="IPR036927">
    <property type="entry name" value="Cyt_c_oxase-like_su1_sf"/>
</dbReference>
<evidence type="ECO:0000256" key="1">
    <source>
        <dbReference type="SAM" id="Phobius"/>
    </source>
</evidence>
<feature type="transmembrane region" description="Helical" evidence="1">
    <location>
        <begin position="40"/>
        <end position="59"/>
    </location>
</feature>
<proteinExistence type="predicted"/>
<name>A0ABQ4M611_9BACL</name>
<dbReference type="RefSeq" id="WP_211023097.1">
    <property type="nucleotide sequence ID" value="NZ_BOSL01000001.1"/>
</dbReference>
<gene>
    <name evidence="2" type="ORF">J42TS3_04030</name>
</gene>
<protein>
    <recommendedName>
        <fullName evidence="4">Cytochrome-c oxidase</fullName>
    </recommendedName>
</protein>
<sequence>MTITGVTYIKVSVVYFVIGVLLGMYMSIAHDYTLTGVHAHLNLLGWASFALAGVIYWLFPRAAASVLGKIQFWAHSIGLPIMMIGLAFVLEGKTSFESIIPIGATLVVVSVILFAINVFMNVGPRAGIRK</sequence>
<evidence type="ECO:0000313" key="3">
    <source>
        <dbReference type="Proteomes" id="UP000679992"/>
    </source>
</evidence>
<evidence type="ECO:0000313" key="2">
    <source>
        <dbReference type="EMBL" id="GIP51368.1"/>
    </source>
</evidence>
<keyword evidence="1" id="KW-0812">Transmembrane</keyword>
<dbReference type="SUPFAM" id="SSF81442">
    <property type="entry name" value="Cytochrome c oxidase subunit I-like"/>
    <property type="match status" value="1"/>
</dbReference>
<feature type="transmembrane region" description="Helical" evidence="1">
    <location>
        <begin position="102"/>
        <end position="120"/>
    </location>
</feature>
<reference evidence="2 3" key="1">
    <citation type="submission" date="2021-03" db="EMBL/GenBank/DDBJ databases">
        <title>Antimicrobial resistance genes in bacteria isolated from Japanese honey, and their potential for conferring macrolide and lincosamide resistance in the American foulbrood pathogen Paenibacillus larvae.</title>
        <authorList>
            <person name="Okamoto M."/>
            <person name="Kumagai M."/>
            <person name="Kanamori H."/>
            <person name="Takamatsu D."/>
        </authorList>
    </citation>
    <scope>NUCLEOTIDE SEQUENCE [LARGE SCALE GENOMIC DNA]</scope>
    <source>
        <strain evidence="2 3">J42TS3</strain>
    </source>
</reference>
<feature type="transmembrane region" description="Helical" evidence="1">
    <location>
        <begin position="71"/>
        <end position="90"/>
    </location>
</feature>
<feature type="transmembrane region" description="Helical" evidence="1">
    <location>
        <begin position="7"/>
        <end position="28"/>
    </location>
</feature>
<dbReference type="Gene3D" id="1.20.210.10">
    <property type="entry name" value="Cytochrome c oxidase-like, subunit I domain"/>
    <property type="match status" value="1"/>
</dbReference>
<keyword evidence="3" id="KW-1185">Reference proteome</keyword>
<accession>A0ABQ4M611</accession>
<evidence type="ECO:0008006" key="4">
    <source>
        <dbReference type="Google" id="ProtNLM"/>
    </source>
</evidence>
<keyword evidence="1" id="KW-1133">Transmembrane helix</keyword>
<comment type="caution">
    <text evidence="2">The sequence shown here is derived from an EMBL/GenBank/DDBJ whole genome shotgun (WGS) entry which is preliminary data.</text>
</comment>